<evidence type="ECO:0000256" key="8">
    <source>
        <dbReference type="RuleBase" id="RU362118"/>
    </source>
</evidence>
<evidence type="ECO:0000256" key="1">
    <source>
        <dbReference type="ARBA" id="ARBA00001933"/>
    </source>
</evidence>
<comment type="similarity">
    <text evidence="8">Belongs to the trans-sulfuration enzymes family.</text>
</comment>
<dbReference type="GO" id="GO:0030170">
    <property type="term" value="F:pyridoxal phosphate binding"/>
    <property type="evidence" value="ECO:0007669"/>
    <property type="project" value="InterPro"/>
</dbReference>
<gene>
    <name evidence="9" type="primary">metB_2</name>
    <name evidence="9" type="ORF">DSM106044_05009</name>
</gene>
<dbReference type="EMBL" id="QGQD01000104">
    <property type="protein sequence ID" value="TLC98103.1"/>
    <property type="molecule type" value="Genomic_DNA"/>
</dbReference>
<dbReference type="AlphaFoldDB" id="A0A4U8Q1S8"/>
<dbReference type="GO" id="GO:0005737">
    <property type="term" value="C:cytoplasm"/>
    <property type="evidence" value="ECO:0007669"/>
    <property type="project" value="TreeGrafter"/>
</dbReference>
<accession>A0A4U8Q1S8</accession>
<dbReference type="InterPro" id="IPR015424">
    <property type="entry name" value="PyrdxlP-dep_Trfase"/>
</dbReference>
<sequence>MRQEDICTHLGDLSERYLGAVTPPIFQSSLFVDCPNNENGKEGRFAYTRVSNPTTEIAEEKIAALEKGEKAKCFSSGMGAISAAIMHYVKGGCHVVGVASCYGPARRFLEDYLKKFNVSVTFVSGTDTNEIEAAITAATSLIYLESPSTYLFNLQNLREVAEAAKRHGVSTVIDNTYSTPIYQKPLEYGIDMVVHSTSKYLGGHSDIIGGVVVGKKEDIDQISLHERELFGAVMSPFDSWLLLRGIRTLSVRMAQHQENALEFVKHFAGHTSIKEIIYPWHESHPQHMLAKTQMSGCSGLMSLVFDLPPDTIENISRELRLFYEGPSWGGYESMFLPVGTKVEKDTDIVKKGMVRVHIGLENTETLIEDLEHAIAKCI</sequence>
<dbReference type="InterPro" id="IPR000277">
    <property type="entry name" value="Cys/Met-Metab_PyrdxlP-dep_enz"/>
</dbReference>
<keyword evidence="9" id="KW-0808">Transferase</keyword>
<dbReference type="Pfam" id="PF01053">
    <property type="entry name" value="Cys_Met_Meta_PP"/>
    <property type="match status" value="1"/>
</dbReference>
<reference evidence="9 10" key="1">
    <citation type="journal article" date="2019" name="Anaerobe">
        <title>Detection of Robinsoniella peoriensis in multiple bone samples of a trauma patient.</title>
        <authorList>
            <person name="Schrottner P."/>
            <person name="Hartwich K."/>
            <person name="Bunk B."/>
            <person name="Schober I."/>
            <person name="Helbig S."/>
            <person name="Rudolph W.W."/>
            <person name="Gunzer F."/>
        </authorList>
    </citation>
    <scope>NUCLEOTIDE SEQUENCE [LARGE SCALE GENOMIC DNA]</scope>
    <source>
        <strain evidence="9 10">DSM 106044</strain>
    </source>
</reference>
<dbReference type="PANTHER" id="PTHR11808:SF80">
    <property type="entry name" value="CYSTATHIONINE GAMMA-LYASE"/>
    <property type="match status" value="1"/>
</dbReference>
<evidence type="ECO:0000256" key="3">
    <source>
        <dbReference type="ARBA" id="ARBA00047175"/>
    </source>
</evidence>
<evidence type="ECO:0000256" key="4">
    <source>
        <dbReference type="ARBA" id="ARBA00047199"/>
    </source>
</evidence>
<evidence type="ECO:0000256" key="7">
    <source>
        <dbReference type="PIRSR" id="PIRSR001434-2"/>
    </source>
</evidence>
<keyword evidence="2 7" id="KW-0663">Pyridoxal phosphate</keyword>
<dbReference type="GO" id="GO:0019346">
    <property type="term" value="P:transsulfuration"/>
    <property type="evidence" value="ECO:0007669"/>
    <property type="project" value="InterPro"/>
</dbReference>
<dbReference type="SUPFAM" id="SSF53383">
    <property type="entry name" value="PLP-dependent transferases"/>
    <property type="match status" value="1"/>
</dbReference>
<dbReference type="GO" id="GO:0016740">
    <property type="term" value="F:transferase activity"/>
    <property type="evidence" value="ECO:0007669"/>
    <property type="project" value="UniProtKB-KW"/>
</dbReference>
<dbReference type="PIRSF" id="PIRSF001434">
    <property type="entry name" value="CGS"/>
    <property type="match status" value="1"/>
</dbReference>
<proteinExistence type="inferred from homology"/>
<dbReference type="CDD" id="cd00614">
    <property type="entry name" value="CGS_like"/>
    <property type="match status" value="1"/>
</dbReference>
<dbReference type="PANTHER" id="PTHR11808">
    <property type="entry name" value="TRANS-SULFURATION ENZYME FAMILY MEMBER"/>
    <property type="match status" value="1"/>
</dbReference>
<dbReference type="EC" id="4.4.1.2" evidence="3"/>
<comment type="catalytic activity">
    <reaction evidence="5">
        <text>L-homocysteine + H2O = 2-oxobutanoate + hydrogen sulfide + NH4(+) + H(+)</text>
        <dbReference type="Rhea" id="RHEA:14501"/>
        <dbReference type="ChEBI" id="CHEBI:15377"/>
        <dbReference type="ChEBI" id="CHEBI:15378"/>
        <dbReference type="ChEBI" id="CHEBI:16763"/>
        <dbReference type="ChEBI" id="CHEBI:28938"/>
        <dbReference type="ChEBI" id="CHEBI:29919"/>
        <dbReference type="ChEBI" id="CHEBI:58199"/>
        <dbReference type="EC" id="4.4.1.2"/>
    </reaction>
    <physiologicalReaction direction="left-to-right" evidence="5">
        <dbReference type="Rhea" id="RHEA:14502"/>
    </physiologicalReaction>
</comment>
<dbReference type="GO" id="GO:0047982">
    <property type="term" value="F:homocysteine desulfhydrase activity"/>
    <property type="evidence" value="ECO:0007669"/>
    <property type="project" value="UniProtKB-EC"/>
</dbReference>
<evidence type="ECO:0000313" key="9">
    <source>
        <dbReference type="EMBL" id="TLC98103.1"/>
    </source>
</evidence>
<organism evidence="9 10">
    <name type="scientific">Robinsoniella peoriensis</name>
    <dbReference type="NCBI Taxonomy" id="180332"/>
    <lineage>
        <taxon>Bacteria</taxon>
        <taxon>Bacillati</taxon>
        <taxon>Bacillota</taxon>
        <taxon>Clostridia</taxon>
        <taxon>Lachnospirales</taxon>
        <taxon>Lachnospiraceae</taxon>
        <taxon>Robinsoniella</taxon>
    </lineage>
</organism>
<dbReference type="FunFam" id="3.40.640.10:FF:000046">
    <property type="entry name" value="Cystathionine gamma-lyase"/>
    <property type="match status" value="1"/>
</dbReference>
<dbReference type="InterPro" id="IPR015421">
    <property type="entry name" value="PyrdxlP-dep_Trfase_major"/>
</dbReference>
<evidence type="ECO:0000256" key="2">
    <source>
        <dbReference type="ARBA" id="ARBA00022898"/>
    </source>
</evidence>
<evidence type="ECO:0000256" key="5">
    <source>
        <dbReference type="ARBA" id="ARBA00048780"/>
    </source>
</evidence>
<feature type="modified residue" description="N6-(pyridoxal phosphate)lysine" evidence="7">
    <location>
        <position position="199"/>
    </location>
</feature>
<dbReference type="Gene3D" id="3.90.1150.10">
    <property type="entry name" value="Aspartate Aminotransferase, domain 1"/>
    <property type="match status" value="1"/>
</dbReference>
<protein>
    <recommendedName>
        <fullName evidence="3">homocysteine desulfhydrase</fullName>
        <ecNumber evidence="3">4.4.1.2</ecNumber>
    </recommendedName>
    <alternativeName>
        <fullName evidence="4">Homocysteine desulfhydrase</fullName>
    </alternativeName>
</protein>
<comment type="catalytic activity">
    <reaction evidence="6">
        <text>L-methionine + H2O = methanethiol + 2-oxobutanoate + NH4(+)</text>
        <dbReference type="Rhea" id="RHEA:23800"/>
        <dbReference type="ChEBI" id="CHEBI:15377"/>
        <dbReference type="ChEBI" id="CHEBI:16007"/>
        <dbReference type="ChEBI" id="CHEBI:16763"/>
        <dbReference type="ChEBI" id="CHEBI:28938"/>
        <dbReference type="ChEBI" id="CHEBI:57844"/>
        <dbReference type="EC" id="4.4.1.11"/>
    </reaction>
    <physiologicalReaction direction="left-to-right" evidence="6">
        <dbReference type="Rhea" id="RHEA:23801"/>
    </physiologicalReaction>
</comment>
<dbReference type="GO" id="GO:0018826">
    <property type="term" value="F:methionine gamma-lyase activity"/>
    <property type="evidence" value="ECO:0007669"/>
    <property type="project" value="UniProtKB-EC"/>
</dbReference>
<dbReference type="InterPro" id="IPR015422">
    <property type="entry name" value="PyrdxlP-dep_Trfase_small"/>
</dbReference>
<keyword evidence="10" id="KW-1185">Reference proteome</keyword>
<dbReference type="RefSeq" id="WP_027292414.1">
    <property type="nucleotide sequence ID" value="NZ_CAUSDN010000013.1"/>
</dbReference>
<dbReference type="Gene3D" id="3.40.640.10">
    <property type="entry name" value="Type I PLP-dependent aspartate aminotransferase-like (Major domain)"/>
    <property type="match status" value="1"/>
</dbReference>
<evidence type="ECO:0000313" key="10">
    <source>
        <dbReference type="Proteomes" id="UP000306509"/>
    </source>
</evidence>
<dbReference type="Proteomes" id="UP000306509">
    <property type="component" value="Unassembled WGS sequence"/>
</dbReference>
<evidence type="ECO:0000256" key="6">
    <source>
        <dbReference type="ARBA" id="ARBA00052699"/>
    </source>
</evidence>
<name>A0A4U8Q1S8_9FIRM</name>
<comment type="cofactor">
    <cofactor evidence="1 8">
        <name>pyridoxal 5'-phosphate</name>
        <dbReference type="ChEBI" id="CHEBI:597326"/>
    </cofactor>
</comment>
<comment type="caution">
    <text evidence="9">The sequence shown here is derived from an EMBL/GenBank/DDBJ whole genome shotgun (WGS) entry which is preliminary data.</text>
</comment>